<reference evidence="12" key="1">
    <citation type="submission" date="2020-11" db="EMBL/GenBank/DDBJ databases">
        <title>Gallus gallus (Chicken) genome, bGalGal1, GRCg7b, maternal haplotype autosomes + Z &amp; W.</title>
        <authorList>
            <person name="Warren W."/>
            <person name="Formenti G."/>
            <person name="Fedrigo O."/>
            <person name="Haase B."/>
            <person name="Mountcastle J."/>
            <person name="Balacco J."/>
            <person name="Tracey A."/>
            <person name="Schneider V."/>
            <person name="Okimoto R."/>
            <person name="Cheng H."/>
            <person name="Hawken R."/>
            <person name="Howe K."/>
            <person name="Jarvis E.D."/>
        </authorList>
    </citation>
    <scope>NUCLEOTIDE SEQUENCE [LARGE SCALE GENOMIC DNA]</scope>
    <source>
        <strain evidence="12">Broiler</strain>
    </source>
</reference>
<feature type="domain" description="Cadherin" evidence="11">
    <location>
        <begin position="79"/>
        <end position="183"/>
    </location>
</feature>
<dbReference type="PANTHER" id="PTHR24027">
    <property type="entry name" value="CADHERIN-23"/>
    <property type="match status" value="1"/>
</dbReference>
<dbReference type="FunFam" id="2.60.40.60:FF:000013">
    <property type="entry name" value="Cadherin EGF LAG seven-pass G-type receptor"/>
    <property type="match status" value="1"/>
</dbReference>
<evidence type="ECO:0000313" key="13">
    <source>
        <dbReference type="Proteomes" id="UP000000539"/>
    </source>
</evidence>
<evidence type="ECO:0000256" key="5">
    <source>
        <dbReference type="ARBA" id="ARBA00022737"/>
    </source>
</evidence>
<organism evidence="12 13">
    <name type="scientific">Gallus gallus</name>
    <name type="common">Chicken</name>
    <dbReference type="NCBI Taxonomy" id="9031"/>
    <lineage>
        <taxon>Eukaryota</taxon>
        <taxon>Metazoa</taxon>
        <taxon>Chordata</taxon>
        <taxon>Craniata</taxon>
        <taxon>Vertebrata</taxon>
        <taxon>Euteleostomi</taxon>
        <taxon>Archelosauria</taxon>
        <taxon>Archosauria</taxon>
        <taxon>Dinosauria</taxon>
        <taxon>Saurischia</taxon>
        <taxon>Theropoda</taxon>
        <taxon>Coelurosauria</taxon>
        <taxon>Aves</taxon>
        <taxon>Neognathae</taxon>
        <taxon>Galloanserae</taxon>
        <taxon>Galliformes</taxon>
        <taxon>Phasianidae</taxon>
        <taxon>Phasianinae</taxon>
        <taxon>Gallus</taxon>
    </lineage>
</organism>
<comment type="subcellular location">
    <subcellularLocation>
        <location evidence="1">Membrane</location>
    </subcellularLocation>
</comment>
<feature type="domain" description="Cadherin" evidence="11">
    <location>
        <begin position="278"/>
        <end position="393"/>
    </location>
</feature>
<evidence type="ECO:0000256" key="4">
    <source>
        <dbReference type="ARBA" id="ARBA00022729"/>
    </source>
</evidence>
<dbReference type="PROSITE" id="PS50268">
    <property type="entry name" value="CADHERIN_2"/>
    <property type="match status" value="5"/>
</dbReference>
<dbReference type="PRINTS" id="PR00205">
    <property type="entry name" value="CADHERIN"/>
</dbReference>
<dbReference type="Proteomes" id="UP000000539">
    <property type="component" value="Chromosome 4"/>
</dbReference>
<dbReference type="FunFam" id="2.60.40.60:FF:000020">
    <property type="entry name" value="Dachsous cadherin-related 1b"/>
    <property type="match status" value="1"/>
</dbReference>
<dbReference type="SUPFAM" id="SSF49313">
    <property type="entry name" value="Cadherin-like"/>
    <property type="match status" value="7"/>
</dbReference>
<name>A0A8V0YWU8_CHICK</name>
<dbReference type="AlphaFoldDB" id="A0A8V0YWU8"/>
<dbReference type="InterPro" id="IPR039808">
    <property type="entry name" value="Cadherin"/>
</dbReference>
<dbReference type="GeneTree" id="ENSGT00940000164636"/>
<keyword evidence="13" id="KW-1185">Reference proteome</keyword>
<keyword evidence="9" id="KW-1015">Disulfide bond</keyword>
<keyword evidence="5" id="KW-0677">Repeat</keyword>
<keyword evidence="4" id="KW-0732">Signal</keyword>
<sequence length="711" mass="77835">VYTSNAKDGDGCSPNSKIQYSLEMSSMAENPFVVHPLYATLVTASPLDKEITHSMILMVSTALLHITVLDENDHSPLFEKNQYHISVREDLDEGTAILGLFASDRDDGPNGEVMHSLTGDTFGAFAIDTVTGSIVTTKVLDREIKSQYTLRAVASDCSSHLRRSTTASIVEHINDVNDNDPVFLQSPIRASVPVETTVNEMVATVRAEDVDLEPNGAIVFSLLAAETLFEIDSEMGDIVLQEPLVLVAAVDSSSPALSTVTSIEVHIEDINNHALQFTRALYNLSVSESASVGESILAFSVTDYDWTCENAYNEYSIIDGNAENLFNVETSVTESETSYKLVGNLVLNSLLDTETTASYRLVLLASDHGKPSLNSTATVLITVLDVNDNPPEFSSSEYHVHVKEGLPVGSHVTEVLANDPDAGSNAEITYAITSGNDKQYFQMDGKTGSVDLMKTLDYEDTTKFTSLIQGTDGRADHELYCSYGHLTYSIQSSYLAQRKAPGDHDMFFIDSLTGDIHTKQTFDYESQNRYCLIIQAKDKGDLLATITVQVDIEGRDEFDPVFSQDQYFFNLPRKNEAGQLLGKVTASDNDGEQDGVVCSSLLKTSAFFSVNQNSGGIYLTQTVHQNRNDSKRNDDTLKLLFAVCTVLMNVSDSPESYPFVLPKEKPFVFPPPLVTSVAQPGIRTVPPWMPNVISGQAFKKCLRSSLIHSLG</sequence>
<keyword evidence="3" id="KW-0812">Transmembrane</keyword>
<keyword evidence="6 10" id="KW-0106">Calcium</keyword>
<dbReference type="PROSITE" id="PS00232">
    <property type="entry name" value="CADHERIN_1"/>
    <property type="match status" value="2"/>
</dbReference>
<evidence type="ECO:0000256" key="9">
    <source>
        <dbReference type="ARBA" id="ARBA00023157"/>
    </source>
</evidence>
<dbReference type="Gene3D" id="2.60.40.60">
    <property type="entry name" value="Cadherins"/>
    <property type="match status" value="7"/>
</dbReference>
<dbReference type="PANTHER" id="PTHR24027:SF438">
    <property type="entry name" value="CADHERIN 23"/>
    <property type="match status" value="1"/>
</dbReference>
<keyword evidence="2" id="KW-0245">EGF-like domain</keyword>
<dbReference type="GO" id="GO:0005886">
    <property type="term" value="C:plasma membrane"/>
    <property type="evidence" value="ECO:0007669"/>
    <property type="project" value="UniProtKB-SubCell"/>
</dbReference>
<evidence type="ECO:0000313" key="12">
    <source>
        <dbReference type="Ensembl" id="ENSGALP00010020776.1"/>
    </source>
</evidence>
<dbReference type="Ensembl" id="ENSGALT00010035826.1">
    <property type="protein sequence ID" value="ENSGALP00010020776.1"/>
    <property type="gene ID" value="ENSGALG00010014890.1"/>
</dbReference>
<accession>A0A8V0YWU8</accession>
<evidence type="ECO:0000259" key="11">
    <source>
        <dbReference type="PROSITE" id="PS50268"/>
    </source>
</evidence>
<keyword evidence="8" id="KW-0472">Membrane</keyword>
<dbReference type="GO" id="GO:0005509">
    <property type="term" value="F:calcium ion binding"/>
    <property type="evidence" value="ECO:0007669"/>
    <property type="project" value="UniProtKB-UniRule"/>
</dbReference>
<evidence type="ECO:0000256" key="6">
    <source>
        <dbReference type="ARBA" id="ARBA00022837"/>
    </source>
</evidence>
<dbReference type="FunFam" id="2.60.40.60:FF:000104">
    <property type="entry name" value="cadherin-23 isoform X1"/>
    <property type="match status" value="1"/>
</dbReference>
<keyword evidence="7" id="KW-1133">Transmembrane helix</keyword>
<dbReference type="GO" id="GO:0007156">
    <property type="term" value="P:homophilic cell adhesion via plasma membrane adhesion molecules"/>
    <property type="evidence" value="ECO:0007669"/>
    <property type="project" value="InterPro"/>
</dbReference>
<evidence type="ECO:0000256" key="8">
    <source>
        <dbReference type="ARBA" id="ARBA00023136"/>
    </source>
</evidence>
<dbReference type="SMART" id="SM00112">
    <property type="entry name" value="CA"/>
    <property type="match status" value="5"/>
</dbReference>
<feature type="domain" description="Cadherin" evidence="11">
    <location>
        <begin position="184"/>
        <end position="277"/>
    </location>
</feature>
<feature type="domain" description="Cadherin" evidence="11">
    <location>
        <begin position="394"/>
        <end position="562"/>
    </location>
</feature>
<protein>
    <recommendedName>
        <fullName evidence="11">Cadherin domain-containing protein</fullName>
    </recommendedName>
</protein>
<evidence type="ECO:0000256" key="10">
    <source>
        <dbReference type="PROSITE-ProRule" id="PRU00043"/>
    </source>
</evidence>
<reference evidence="12" key="3">
    <citation type="submission" date="2025-09" db="UniProtKB">
        <authorList>
            <consortium name="Ensembl"/>
        </authorList>
    </citation>
    <scope>IDENTIFICATION</scope>
    <source>
        <strain evidence="12">broiler</strain>
    </source>
</reference>
<dbReference type="InterPro" id="IPR015919">
    <property type="entry name" value="Cadherin-like_sf"/>
</dbReference>
<reference evidence="12" key="2">
    <citation type="submission" date="2025-08" db="UniProtKB">
        <authorList>
            <consortium name="Ensembl"/>
        </authorList>
    </citation>
    <scope>IDENTIFICATION</scope>
    <source>
        <strain evidence="12">broiler</strain>
    </source>
</reference>
<evidence type="ECO:0000256" key="7">
    <source>
        <dbReference type="ARBA" id="ARBA00022989"/>
    </source>
</evidence>
<dbReference type="InterPro" id="IPR020894">
    <property type="entry name" value="Cadherin_CS"/>
</dbReference>
<evidence type="ECO:0000256" key="2">
    <source>
        <dbReference type="ARBA" id="ARBA00022536"/>
    </source>
</evidence>
<feature type="domain" description="Cadherin" evidence="11">
    <location>
        <begin position="6"/>
        <end position="78"/>
    </location>
</feature>
<dbReference type="Pfam" id="PF00028">
    <property type="entry name" value="Cadherin"/>
    <property type="match status" value="4"/>
</dbReference>
<dbReference type="InterPro" id="IPR002126">
    <property type="entry name" value="Cadherin-like_dom"/>
</dbReference>
<proteinExistence type="predicted"/>
<dbReference type="CDD" id="cd11304">
    <property type="entry name" value="Cadherin_repeat"/>
    <property type="match status" value="6"/>
</dbReference>
<evidence type="ECO:0000256" key="1">
    <source>
        <dbReference type="ARBA" id="ARBA00004370"/>
    </source>
</evidence>
<evidence type="ECO:0000256" key="3">
    <source>
        <dbReference type="ARBA" id="ARBA00022692"/>
    </source>
</evidence>